<feature type="transmembrane region" description="Helical" evidence="6">
    <location>
        <begin position="52"/>
        <end position="71"/>
    </location>
</feature>
<dbReference type="RefSeq" id="WP_177200603.1">
    <property type="nucleotide sequence ID" value="NZ_FNYE01000053.1"/>
</dbReference>
<dbReference type="CDD" id="cd17319">
    <property type="entry name" value="MFS_ExuT_GudP_like"/>
    <property type="match status" value="1"/>
</dbReference>
<dbReference type="Proteomes" id="UP000198866">
    <property type="component" value="Unassembled WGS sequence"/>
</dbReference>
<evidence type="ECO:0000256" key="6">
    <source>
        <dbReference type="SAM" id="Phobius"/>
    </source>
</evidence>
<dbReference type="EMBL" id="FNYE01000053">
    <property type="protein sequence ID" value="SEK11778.1"/>
    <property type="molecule type" value="Genomic_DNA"/>
</dbReference>
<sequence>MSVVSPGISFGNRWVRILGVAMVMYTLAIIDRSNLGMAIPSMREELGMTPTAMGRAAGAYFWGYLVMQVPIGRIVNLWSPKKVIFILMLLWSVIALTTASVTTERELAINRFMLGLAEGGLLTSVLVLIRAWFTRTERARANAIILLGLVIAPIITGPLSGLILTHSTWRWMFIIEGIPGLVWLIVWWCAIDDHPRQAAWMNSAEREQLVGTLEAEVCDIVPVKASLLSVVSHPFVILLSLYNFFALVGEWGIHVWYPTVLKEAGLPIGVVGLVAALPAVLGMLTMTLVARSSDLRRERKWHMIGATMISGCALLLIRFDGGNILATICLFAVATGALAGRFGPLWALPSEALPPTWLGVGIGVIHGVGSLGGVVGPYLFGLVRTQTGSFSLALSMAGALMILGCVIAVPLHVRQRTVTGCDQHETDNVFSHPETQNDH</sequence>
<dbReference type="Gene3D" id="1.20.1250.20">
    <property type="entry name" value="MFS general substrate transporter like domains"/>
    <property type="match status" value="2"/>
</dbReference>
<evidence type="ECO:0000256" key="5">
    <source>
        <dbReference type="ARBA" id="ARBA00023136"/>
    </source>
</evidence>
<evidence type="ECO:0000313" key="9">
    <source>
        <dbReference type="Proteomes" id="UP000198866"/>
    </source>
</evidence>
<dbReference type="PROSITE" id="PS50850">
    <property type="entry name" value="MFS"/>
    <property type="match status" value="1"/>
</dbReference>
<keyword evidence="2" id="KW-0813">Transport</keyword>
<keyword evidence="3 6" id="KW-0812">Transmembrane</keyword>
<feature type="transmembrane region" description="Helical" evidence="6">
    <location>
        <begin position="325"/>
        <end position="344"/>
    </location>
</feature>
<feature type="transmembrane region" description="Helical" evidence="6">
    <location>
        <begin position="83"/>
        <end position="101"/>
    </location>
</feature>
<gene>
    <name evidence="8" type="ORF">SAMN05192539_105339</name>
</gene>
<keyword evidence="9" id="KW-1185">Reference proteome</keyword>
<proteinExistence type="predicted"/>
<evidence type="ECO:0000256" key="3">
    <source>
        <dbReference type="ARBA" id="ARBA00022692"/>
    </source>
</evidence>
<dbReference type="STRING" id="667676.SAMN05192539_105339"/>
<keyword evidence="4 6" id="KW-1133">Transmembrane helix</keyword>
<dbReference type="Pfam" id="PF07690">
    <property type="entry name" value="MFS_1"/>
    <property type="match status" value="1"/>
</dbReference>
<feature type="transmembrane region" description="Helical" evidence="6">
    <location>
        <begin position="235"/>
        <end position="256"/>
    </location>
</feature>
<feature type="transmembrane region" description="Helical" evidence="6">
    <location>
        <begin position="171"/>
        <end position="191"/>
    </location>
</feature>
<dbReference type="InterPro" id="IPR020846">
    <property type="entry name" value="MFS_dom"/>
</dbReference>
<accession>A0A1H7ED53</accession>
<organism evidence="8 9">
    <name type="scientific">Paraburkholderia diazotrophica</name>
    <dbReference type="NCBI Taxonomy" id="667676"/>
    <lineage>
        <taxon>Bacteria</taxon>
        <taxon>Pseudomonadati</taxon>
        <taxon>Pseudomonadota</taxon>
        <taxon>Betaproteobacteria</taxon>
        <taxon>Burkholderiales</taxon>
        <taxon>Burkholderiaceae</taxon>
        <taxon>Paraburkholderia</taxon>
    </lineage>
</organism>
<dbReference type="SUPFAM" id="SSF103473">
    <property type="entry name" value="MFS general substrate transporter"/>
    <property type="match status" value="1"/>
</dbReference>
<dbReference type="PANTHER" id="PTHR43791">
    <property type="entry name" value="PERMEASE-RELATED"/>
    <property type="match status" value="1"/>
</dbReference>
<feature type="transmembrane region" description="Helical" evidence="6">
    <location>
        <begin position="392"/>
        <end position="413"/>
    </location>
</feature>
<evidence type="ECO:0000313" key="8">
    <source>
        <dbReference type="EMBL" id="SEK11778.1"/>
    </source>
</evidence>
<dbReference type="InterPro" id="IPR036259">
    <property type="entry name" value="MFS_trans_sf"/>
</dbReference>
<dbReference type="InterPro" id="IPR011701">
    <property type="entry name" value="MFS"/>
</dbReference>
<comment type="subcellular location">
    <subcellularLocation>
        <location evidence="1">Membrane</location>
        <topology evidence="1">Multi-pass membrane protein</topology>
    </subcellularLocation>
</comment>
<reference evidence="9" key="1">
    <citation type="submission" date="2016-10" db="EMBL/GenBank/DDBJ databases">
        <authorList>
            <person name="Varghese N."/>
            <person name="Submissions S."/>
        </authorList>
    </citation>
    <scope>NUCLEOTIDE SEQUENCE [LARGE SCALE GENOMIC DNA]</scope>
    <source>
        <strain evidence="9">LMG 26031</strain>
    </source>
</reference>
<feature type="transmembrane region" description="Helical" evidence="6">
    <location>
        <begin position="268"/>
        <end position="289"/>
    </location>
</feature>
<evidence type="ECO:0000256" key="4">
    <source>
        <dbReference type="ARBA" id="ARBA00022989"/>
    </source>
</evidence>
<evidence type="ECO:0000256" key="2">
    <source>
        <dbReference type="ARBA" id="ARBA00022448"/>
    </source>
</evidence>
<evidence type="ECO:0000256" key="1">
    <source>
        <dbReference type="ARBA" id="ARBA00004141"/>
    </source>
</evidence>
<feature type="domain" description="Major facilitator superfamily (MFS) profile" evidence="7">
    <location>
        <begin position="17"/>
        <end position="416"/>
    </location>
</feature>
<feature type="transmembrane region" description="Helical" evidence="6">
    <location>
        <begin position="356"/>
        <end position="380"/>
    </location>
</feature>
<dbReference type="AlphaFoldDB" id="A0A1H7ED53"/>
<feature type="transmembrane region" description="Helical" evidence="6">
    <location>
        <begin position="14"/>
        <end position="32"/>
    </location>
</feature>
<feature type="transmembrane region" description="Helical" evidence="6">
    <location>
        <begin position="145"/>
        <end position="165"/>
    </location>
</feature>
<dbReference type="GO" id="GO:0005886">
    <property type="term" value="C:plasma membrane"/>
    <property type="evidence" value="ECO:0007669"/>
    <property type="project" value="TreeGrafter"/>
</dbReference>
<keyword evidence="5 6" id="KW-0472">Membrane</keyword>
<protein>
    <submittedName>
        <fullName evidence="8">Sugar phosphate permease</fullName>
    </submittedName>
</protein>
<feature type="transmembrane region" description="Helical" evidence="6">
    <location>
        <begin position="113"/>
        <end position="133"/>
    </location>
</feature>
<name>A0A1H7ED53_9BURK</name>
<dbReference type="PANTHER" id="PTHR43791:SF100">
    <property type="entry name" value="SUGAR TRANSPORTER"/>
    <property type="match status" value="1"/>
</dbReference>
<evidence type="ECO:0000259" key="7">
    <source>
        <dbReference type="PROSITE" id="PS50850"/>
    </source>
</evidence>
<dbReference type="GO" id="GO:0022857">
    <property type="term" value="F:transmembrane transporter activity"/>
    <property type="evidence" value="ECO:0007669"/>
    <property type="project" value="InterPro"/>
</dbReference>